<keyword evidence="2" id="KW-1185">Reference proteome</keyword>
<proteinExistence type="predicted"/>
<dbReference type="EMBL" id="AYYP01000015">
    <property type="protein sequence ID" value="KRM65443.1"/>
    <property type="molecule type" value="Genomic_DNA"/>
</dbReference>
<comment type="caution">
    <text evidence="1">The sequence shown here is derived from an EMBL/GenBank/DDBJ whole genome shotgun (WGS) entry which is preliminary data.</text>
</comment>
<accession>A0A0R2API6</accession>
<name>A0A0R2API6_9LACO</name>
<gene>
    <name evidence="1" type="ORF">FC14_GL001411</name>
</gene>
<dbReference type="PATRIC" id="fig|1423718.3.peg.1472"/>
<dbReference type="RefSeq" id="WP_235804495.1">
    <property type="nucleotide sequence ID" value="NZ_AYYP01000015.1"/>
</dbReference>
<reference evidence="1 2" key="1">
    <citation type="journal article" date="2015" name="Genome Announc.">
        <title>Expanding the biotechnology potential of lactobacilli through comparative genomics of 213 strains and associated genera.</title>
        <authorList>
            <person name="Sun Z."/>
            <person name="Harris H.M."/>
            <person name="McCann A."/>
            <person name="Guo C."/>
            <person name="Argimon S."/>
            <person name="Zhang W."/>
            <person name="Yang X."/>
            <person name="Jeffery I.B."/>
            <person name="Cooney J.C."/>
            <person name="Kagawa T.F."/>
            <person name="Liu W."/>
            <person name="Song Y."/>
            <person name="Salvetti E."/>
            <person name="Wrobel A."/>
            <person name="Rasinkangas P."/>
            <person name="Parkhill J."/>
            <person name="Rea M.C."/>
            <person name="O'Sullivan O."/>
            <person name="Ritari J."/>
            <person name="Douillard F.P."/>
            <person name="Paul Ross R."/>
            <person name="Yang R."/>
            <person name="Briner A.E."/>
            <person name="Felis G.E."/>
            <person name="de Vos W.M."/>
            <person name="Barrangou R."/>
            <person name="Klaenhammer T.R."/>
            <person name="Caufield P.W."/>
            <person name="Cui Y."/>
            <person name="Zhang H."/>
            <person name="O'Toole P.W."/>
        </authorList>
    </citation>
    <scope>NUCLEOTIDE SEQUENCE [LARGE SCALE GENOMIC DNA]</scope>
    <source>
        <strain evidence="1 2">DSM 20509</strain>
    </source>
</reference>
<sequence length="159" mass="17913">MMKKTFLLGLGAVAGASFLLSKKVTEEQREKIALKLDEALLDGREKALKYDRYLRDFLQANSLDFAPLKDKVLAKTDALKENEKMTDAITSLKQATTELREHLRAAKEELAEEDLAEDMQDDIIIDGRSAFGEAKDVADFESEHPTEVFYPKKSTKVTD</sequence>
<organism evidence="1 2">
    <name type="scientific">Ligilactobacillus agilis DSM 20509</name>
    <dbReference type="NCBI Taxonomy" id="1423718"/>
    <lineage>
        <taxon>Bacteria</taxon>
        <taxon>Bacillati</taxon>
        <taxon>Bacillota</taxon>
        <taxon>Bacilli</taxon>
        <taxon>Lactobacillales</taxon>
        <taxon>Lactobacillaceae</taxon>
        <taxon>Ligilactobacillus</taxon>
    </lineage>
</organism>
<protein>
    <submittedName>
        <fullName evidence="1">Uncharacterized protein</fullName>
    </submittedName>
</protein>
<evidence type="ECO:0000313" key="2">
    <source>
        <dbReference type="Proteomes" id="UP000051008"/>
    </source>
</evidence>
<evidence type="ECO:0000313" key="1">
    <source>
        <dbReference type="EMBL" id="KRM65443.1"/>
    </source>
</evidence>
<dbReference type="AlphaFoldDB" id="A0A0R2API6"/>
<dbReference type="Proteomes" id="UP000051008">
    <property type="component" value="Unassembled WGS sequence"/>
</dbReference>